<proteinExistence type="predicted"/>
<dbReference type="Proteomes" id="UP001597182">
    <property type="component" value="Unassembled WGS sequence"/>
</dbReference>
<keyword evidence="3" id="KW-0804">Transcription</keyword>
<dbReference type="PROSITE" id="PS00622">
    <property type="entry name" value="HTH_LUXR_1"/>
    <property type="match status" value="1"/>
</dbReference>
<dbReference type="EMBL" id="JBHTMB010000040">
    <property type="protein sequence ID" value="MFD1232793.1"/>
    <property type="molecule type" value="Genomic_DNA"/>
</dbReference>
<evidence type="ECO:0000256" key="2">
    <source>
        <dbReference type="ARBA" id="ARBA00023125"/>
    </source>
</evidence>
<sequence length="542" mass="57645">MGVVDELIRAREAFERRDWVAAYGGLSDAGDRELSADDFAALATVAHLLGRRNDCIQALQRAFQANLDRADSPAAVRSALWLATVLFLGGEIAIANAWVGRAERLLDDVDGDVVERGYLFEMMFFGHVVAGRFDEAFVVGPRVVEYGRRFHDPDLLALGLHGEGRMAIYSGRVADGLRLLDEAMVGVVAGEVSPIYAGIVYCSVIEACQEISDFGRAGEWTHALTTWCDAQPGLVAFTGQCAVHRGQLMRLHGAYEDALDEFERATRRYAEAGGHPAVGLTHRERGDVLRILGDYDAAEAAYLEAVRLGNEAQPGRALLWLARGRTEPAVATMRRLLAEQRSPVHRSGLLAAAVDVLVDGGAADEAEPLAQELTAIGDSFGCSALQAAACHAVGTVALARADPATALGAARRAAGGWARLVAPYDLARSRVLIGRALALLGDEESAAAELTAARNAFAELGAGPAEQEAAELLGRSAVPGGLSPRELEVLRLVAAGRSNAEIAAELVIAEKTVARHLSNMFVKLDVGSRTAAAAFAFEHRLL</sequence>
<dbReference type="InterPro" id="IPR016032">
    <property type="entry name" value="Sig_transdc_resp-reg_C-effctor"/>
</dbReference>
<dbReference type="CDD" id="cd06170">
    <property type="entry name" value="LuxR_C_like"/>
    <property type="match status" value="1"/>
</dbReference>
<dbReference type="Gene3D" id="1.10.10.10">
    <property type="entry name" value="Winged helix-like DNA-binding domain superfamily/Winged helix DNA-binding domain"/>
    <property type="match status" value="1"/>
</dbReference>
<name>A0ABW3VF59_9PSEU</name>
<dbReference type="Pfam" id="PF13424">
    <property type="entry name" value="TPR_12"/>
    <property type="match status" value="1"/>
</dbReference>
<gene>
    <name evidence="5" type="ORF">ACFQ34_05810</name>
</gene>
<dbReference type="SMART" id="SM00421">
    <property type="entry name" value="HTH_LUXR"/>
    <property type="match status" value="1"/>
</dbReference>
<evidence type="ECO:0000259" key="4">
    <source>
        <dbReference type="PROSITE" id="PS50043"/>
    </source>
</evidence>
<dbReference type="PROSITE" id="PS50043">
    <property type="entry name" value="HTH_LUXR_2"/>
    <property type="match status" value="1"/>
</dbReference>
<dbReference type="InterPro" id="IPR000792">
    <property type="entry name" value="Tscrpt_reg_LuxR_C"/>
</dbReference>
<dbReference type="RefSeq" id="WP_346093014.1">
    <property type="nucleotide sequence ID" value="NZ_BAABKS010000067.1"/>
</dbReference>
<reference evidence="6" key="1">
    <citation type="journal article" date="2019" name="Int. J. Syst. Evol. Microbiol.">
        <title>The Global Catalogue of Microorganisms (GCM) 10K type strain sequencing project: providing services to taxonomists for standard genome sequencing and annotation.</title>
        <authorList>
            <consortium name="The Broad Institute Genomics Platform"/>
            <consortium name="The Broad Institute Genome Sequencing Center for Infectious Disease"/>
            <person name="Wu L."/>
            <person name="Ma J."/>
        </authorList>
    </citation>
    <scope>NUCLEOTIDE SEQUENCE [LARGE SCALE GENOMIC DNA]</scope>
    <source>
        <strain evidence="6">CCUG 49018</strain>
    </source>
</reference>
<keyword evidence="1" id="KW-0805">Transcription regulation</keyword>
<comment type="caution">
    <text evidence="5">The sequence shown here is derived from an EMBL/GenBank/DDBJ whole genome shotgun (WGS) entry which is preliminary data.</text>
</comment>
<dbReference type="SUPFAM" id="SSF48452">
    <property type="entry name" value="TPR-like"/>
    <property type="match status" value="1"/>
</dbReference>
<evidence type="ECO:0000313" key="6">
    <source>
        <dbReference type="Proteomes" id="UP001597182"/>
    </source>
</evidence>
<evidence type="ECO:0000256" key="1">
    <source>
        <dbReference type="ARBA" id="ARBA00023015"/>
    </source>
</evidence>
<accession>A0ABW3VF59</accession>
<evidence type="ECO:0000256" key="3">
    <source>
        <dbReference type="ARBA" id="ARBA00023163"/>
    </source>
</evidence>
<dbReference type="PANTHER" id="PTHR44688">
    <property type="entry name" value="DNA-BINDING TRANSCRIPTIONAL ACTIVATOR DEVR_DOSR"/>
    <property type="match status" value="1"/>
</dbReference>
<keyword evidence="6" id="KW-1185">Reference proteome</keyword>
<dbReference type="InterPro" id="IPR011990">
    <property type="entry name" value="TPR-like_helical_dom_sf"/>
</dbReference>
<dbReference type="SUPFAM" id="SSF46894">
    <property type="entry name" value="C-terminal effector domain of the bipartite response regulators"/>
    <property type="match status" value="1"/>
</dbReference>
<keyword evidence="2" id="KW-0238">DNA-binding</keyword>
<dbReference type="PRINTS" id="PR00038">
    <property type="entry name" value="HTHLUXR"/>
</dbReference>
<evidence type="ECO:0000313" key="5">
    <source>
        <dbReference type="EMBL" id="MFD1232793.1"/>
    </source>
</evidence>
<dbReference type="InterPro" id="IPR036388">
    <property type="entry name" value="WH-like_DNA-bd_sf"/>
</dbReference>
<protein>
    <submittedName>
        <fullName evidence="5">LuxR C-terminal-related transcriptional regulator</fullName>
    </submittedName>
</protein>
<dbReference type="PANTHER" id="PTHR44688:SF16">
    <property type="entry name" value="DNA-BINDING TRANSCRIPTIONAL ACTIVATOR DEVR_DOSR"/>
    <property type="match status" value="1"/>
</dbReference>
<organism evidence="5 6">
    <name type="scientific">Pseudonocardia benzenivorans</name>
    <dbReference type="NCBI Taxonomy" id="228005"/>
    <lineage>
        <taxon>Bacteria</taxon>
        <taxon>Bacillati</taxon>
        <taxon>Actinomycetota</taxon>
        <taxon>Actinomycetes</taxon>
        <taxon>Pseudonocardiales</taxon>
        <taxon>Pseudonocardiaceae</taxon>
        <taxon>Pseudonocardia</taxon>
    </lineage>
</organism>
<feature type="domain" description="HTH luxR-type" evidence="4">
    <location>
        <begin position="475"/>
        <end position="540"/>
    </location>
</feature>
<dbReference type="Pfam" id="PF00196">
    <property type="entry name" value="GerE"/>
    <property type="match status" value="1"/>
</dbReference>
<dbReference type="Gene3D" id="1.25.40.10">
    <property type="entry name" value="Tetratricopeptide repeat domain"/>
    <property type="match status" value="1"/>
</dbReference>